<evidence type="ECO:0000313" key="2">
    <source>
        <dbReference type="Proteomes" id="UP000763802"/>
    </source>
</evidence>
<keyword evidence="2" id="KW-1185">Reference proteome</keyword>
<reference evidence="1 2" key="1">
    <citation type="submission" date="2021-05" db="EMBL/GenBank/DDBJ databases">
        <title>Draft genomes of marine bacteria isolated from model chitin particles.</title>
        <authorList>
            <person name="Datta M.S."/>
            <person name="Schwartzman J.A."/>
            <person name="Cordero O."/>
        </authorList>
    </citation>
    <scope>NUCLEOTIDE SEQUENCE [LARGE SCALE GENOMIC DNA]</scope>
    <source>
        <strain evidence="1 2">4E07</strain>
    </source>
</reference>
<sequence length="119" mass="13365">MEEGIYAALSPLGHPVVWGAFDEAEDFPQITLQQISGVASHTLTGRGDIETARVQINVDAETYIEARDLSRLVSETLETLRNSGAIVRCYELSRRSMNDATDGDIIRRFSLDFKVRYRT</sequence>
<dbReference type="Proteomes" id="UP000763802">
    <property type="component" value="Unassembled WGS sequence"/>
</dbReference>
<gene>
    <name evidence="1" type="ORF">KL867_17735</name>
</gene>
<comment type="caution">
    <text evidence="1">The sequence shown here is derived from an EMBL/GenBank/DDBJ whole genome shotgun (WGS) entry which is preliminary data.</text>
</comment>
<name>A0ABS5WUU2_9RHOB</name>
<dbReference type="RefSeq" id="WP_215194127.1">
    <property type="nucleotide sequence ID" value="NZ_JAHHDY010000018.1"/>
</dbReference>
<protein>
    <submittedName>
        <fullName evidence="1">DUF3168 domain-containing protein</fullName>
    </submittedName>
</protein>
<accession>A0ABS5WUU2</accession>
<evidence type="ECO:0000313" key="1">
    <source>
        <dbReference type="EMBL" id="MBT3142914.1"/>
    </source>
</evidence>
<dbReference type="InterPro" id="IPR021508">
    <property type="entry name" value="Gp17-like"/>
</dbReference>
<dbReference type="EMBL" id="JAHHDY010000018">
    <property type="protein sequence ID" value="MBT3142914.1"/>
    <property type="molecule type" value="Genomic_DNA"/>
</dbReference>
<dbReference type="Pfam" id="PF11367">
    <property type="entry name" value="Tail_completion_gp17"/>
    <property type="match status" value="1"/>
</dbReference>
<proteinExistence type="predicted"/>
<organism evidence="1 2">
    <name type="scientific">Falsiruegeria litorea</name>
    <dbReference type="NCBI Taxonomy" id="1280831"/>
    <lineage>
        <taxon>Bacteria</taxon>
        <taxon>Pseudomonadati</taxon>
        <taxon>Pseudomonadota</taxon>
        <taxon>Alphaproteobacteria</taxon>
        <taxon>Rhodobacterales</taxon>
        <taxon>Roseobacteraceae</taxon>
        <taxon>Falsiruegeria</taxon>
    </lineage>
</organism>